<dbReference type="GO" id="GO:0002322">
    <property type="term" value="P:B cell proliferation involved in immune response"/>
    <property type="evidence" value="ECO:0007669"/>
    <property type="project" value="InterPro"/>
</dbReference>
<protein>
    <recommendedName>
        <fullName evidence="3">Ig-like domain-containing protein</fullName>
    </recommendedName>
</protein>
<proteinExistence type="predicted"/>
<evidence type="ECO:0000259" key="3">
    <source>
        <dbReference type="PROSITE" id="PS50835"/>
    </source>
</evidence>
<dbReference type="SMART" id="SM00406">
    <property type="entry name" value="IGv"/>
    <property type="match status" value="1"/>
</dbReference>
<dbReference type="Gene3D" id="2.60.40.10">
    <property type="entry name" value="Immunoglobulins"/>
    <property type="match status" value="1"/>
</dbReference>
<feature type="domain" description="Ig-like" evidence="3">
    <location>
        <begin position="359"/>
        <end position="482"/>
    </location>
</feature>
<dbReference type="Proteomes" id="UP000827986">
    <property type="component" value="Unassembled WGS sequence"/>
</dbReference>
<dbReference type="GO" id="GO:0050853">
    <property type="term" value="P:B cell receptor signaling pathway"/>
    <property type="evidence" value="ECO:0007669"/>
    <property type="project" value="TreeGrafter"/>
</dbReference>
<gene>
    <name evidence="4" type="ORF">KIL84_007882</name>
</gene>
<accession>A0A9D3X1T9</accession>
<dbReference type="EMBL" id="JAHDVG010000483">
    <property type="protein sequence ID" value="KAH1172264.1"/>
    <property type="molecule type" value="Genomic_DNA"/>
</dbReference>
<dbReference type="SUPFAM" id="SSF48726">
    <property type="entry name" value="Immunoglobulin"/>
    <property type="match status" value="1"/>
</dbReference>
<dbReference type="GO" id="GO:0009897">
    <property type="term" value="C:external side of plasma membrane"/>
    <property type="evidence" value="ECO:0007669"/>
    <property type="project" value="TreeGrafter"/>
</dbReference>
<dbReference type="InterPro" id="IPR003599">
    <property type="entry name" value="Ig_sub"/>
</dbReference>
<dbReference type="PROSITE" id="PS50835">
    <property type="entry name" value="IG_LIKE"/>
    <property type="match status" value="1"/>
</dbReference>
<dbReference type="InterPro" id="IPR036179">
    <property type="entry name" value="Ig-like_dom_sf"/>
</dbReference>
<keyword evidence="2" id="KW-0812">Transmembrane</keyword>
<dbReference type="GO" id="GO:0050864">
    <property type="term" value="P:regulation of B cell activation"/>
    <property type="evidence" value="ECO:0007669"/>
    <property type="project" value="InterPro"/>
</dbReference>
<dbReference type="PANTHER" id="PTHR16674:SF2">
    <property type="entry name" value="B-LYMPHOCYTE ANTIGEN CD19"/>
    <property type="match status" value="1"/>
</dbReference>
<dbReference type="InterPro" id="IPR013783">
    <property type="entry name" value="Ig-like_fold"/>
</dbReference>
<dbReference type="PANTHER" id="PTHR16674">
    <property type="entry name" value="B-LYMPHOCYTE ANTIGEN CD19"/>
    <property type="match status" value="1"/>
</dbReference>
<dbReference type="InterPro" id="IPR007110">
    <property type="entry name" value="Ig-like_dom"/>
</dbReference>
<dbReference type="SMART" id="SM00409">
    <property type="entry name" value="IG"/>
    <property type="match status" value="2"/>
</dbReference>
<comment type="caution">
    <text evidence="4">The sequence shown here is derived from an EMBL/GenBank/DDBJ whole genome shotgun (WGS) entry which is preliminary data.</text>
</comment>
<dbReference type="AlphaFoldDB" id="A0A9D3X1T9"/>
<evidence type="ECO:0000313" key="4">
    <source>
        <dbReference type="EMBL" id="KAH1172264.1"/>
    </source>
</evidence>
<reference evidence="4" key="1">
    <citation type="submission" date="2021-09" db="EMBL/GenBank/DDBJ databases">
        <title>The genome of Mauremys mutica provides insights into the evolution of semi-aquatic lifestyle.</title>
        <authorList>
            <person name="Gong S."/>
            <person name="Gao Y."/>
        </authorList>
    </citation>
    <scope>NUCLEOTIDE SEQUENCE</scope>
    <source>
        <strain evidence="4">MM-2020</strain>
        <tissue evidence="4">Muscle</tissue>
    </source>
</reference>
<keyword evidence="5" id="KW-1185">Reference proteome</keyword>
<dbReference type="Pfam" id="PF07686">
    <property type="entry name" value="V-set"/>
    <property type="match status" value="1"/>
</dbReference>
<name>A0A9D3X1T9_9SAUR</name>
<feature type="compositionally biased region" description="Acidic residues" evidence="1">
    <location>
        <begin position="262"/>
        <end position="277"/>
    </location>
</feature>
<feature type="region of interest" description="Disordered" evidence="1">
    <location>
        <begin position="532"/>
        <end position="560"/>
    </location>
</feature>
<sequence length="560" mass="60570">MPGAWVQGSLAWKRLGPGVSWQQLVELVARRYGAYKFQLTLDTGAALVLPAVTLDQAGTYRCVRGNHSHAVELEVTARTGGWQPWIVGAAALGYVALGLASLFGYYQIRRALQTRRRRKRLMDPARRFFKVTGNGAHTPYGHVLPLADIAGVGQTNAVPYENMVLDARGQGRPLPAEGPISTVESEDEEEYEHPDSEEEQAPEDGDGYENTNGDMKLCMGDKESSDSACYENSLEENRAGGNWASDAAHYTNARQSPGAEDQVSEDSECYENTEEDSAPLSPGAARLVTDLRMLLLGACEEPERDRQDGHSEGSAGSQAYEEMAGALYAAPVRRLRDRSQEEDADSYENMEGGPGCVLPSREGSVELRGDEVRVHQPPELRASPGGSVLLNCTFSATPKASKLAVTWVRRAPGGSGELQIYPPPSQLTQLRSRLALDSGRFRHQRDASLHLANLTQHDAGLYRCFIWTSATSSHAGNGTELSVLGEGPGSGVQRWAACGPLGVLAPILLVLHAMVCRECQGLRHRRRYMRSGAQGRDVAGDPGSRPTLGLAGKDGAPRPL</sequence>
<dbReference type="InterPro" id="IPR042341">
    <property type="entry name" value="CD19"/>
</dbReference>
<keyword evidence="2" id="KW-1133">Transmembrane helix</keyword>
<evidence type="ECO:0000256" key="2">
    <source>
        <dbReference type="SAM" id="Phobius"/>
    </source>
</evidence>
<feature type="region of interest" description="Disordered" evidence="1">
    <location>
        <begin position="169"/>
        <end position="232"/>
    </location>
</feature>
<feature type="region of interest" description="Disordered" evidence="1">
    <location>
        <begin position="331"/>
        <end position="358"/>
    </location>
</feature>
<evidence type="ECO:0000313" key="5">
    <source>
        <dbReference type="Proteomes" id="UP000827986"/>
    </source>
</evidence>
<feature type="transmembrane region" description="Helical" evidence="2">
    <location>
        <begin position="85"/>
        <end position="108"/>
    </location>
</feature>
<organism evidence="4 5">
    <name type="scientific">Mauremys mutica</name>
    <name type="common">yellowpond turtle</name>
    <dbReference type="NCBI Taxonomy" id="74926"/>
    <lineage>
        <taxon>Eukaryota</taxon>
        <taxon>Metazoa</taxon>
        <taxon>Chordata</taxon>
        <taxon>Craniata</taxon>
        <taxon>Vertebrata</taxon>
        <taxon>Euteleostomi</taxon>
        <taxon>Archelosauria</taxon>
        <taxon>Testudinata</taxon>
        <taxon>Testudines</taxon>
        <taxon>Cryptodira</taxon>
        <taxon>Durocryptodira</taxon>
        <taxon>Testudinoidea</taxon>
        <taxon>Geoemydidae</taxon>
        <taxon>Geoemydinae</taxon>
        <taxon>Mauremys</taxon>
    </lineage>
</organism>
<evidence type="ECO:0000256" key="1">
    <source>
        <dbReference type="SAM" id="MobiDB-lite"/>
    </source>
</evidence>
<feature type="region of interest" description="Disordered" evidence="1">
    <location>
        <begin position="253"/>
        <end position="281"/>
    </location>
</feature>
<feature type="compositionally biased region" description="Acidic residues" evidence="1">
    <location>
        <begin position="184"/>
        <end position="207"/>
    </location>
</feature>
<keyword evidence="2" id="KW-0472">Membrane</keyword>
<dbReference type="InterPro" id="IPR013106">
    <property type="entry name" value="Ig_V-set"/>
</dbReference>